<dbReference type="InterPro" id="IPR004378">
    <property type="entry name" value="F420H2_quin_Rdtase"/>
</dbReference>
<comment type="caution">
    <text evidence="1">The sequence shown here is derived from an EMBL/GenBank/DDBJ whole genome shotgun (WGS) entry which is preliminary data.</text>
</comment>
<dbReference type="GO" id="GO:0016491">
    <property type="term" value="F:oxidoreductase activity"/>
    <property type="evidence" value="ECO:0007669"/>
    <property type="project" value="InterPro"/>
</dbReference>
<evidence type="ECO:0000313" key="1">
    <source>
        <dbReference type="EMBL" id="KAA9135491.1"/>
    </source>
</evidence>
<proteinExistence type="predicted"/>
<name>A0A5N0TLQ8_9MICO</name>
<dbReference type="Proteomes" id="UP000326838">
    <property type="component" value="Unassembled WGS sequence"/>
</dbReference>
<dbReference type="AlphaFoldDB" id="A0A5N0TLQ8"/>
<dbReference type="Pfam" id="PF04075">
    <property type="entry name" value="F420H2_quin_red"/>
    <property type="match status" value="1"/>
</dbReference>
<evidence type="ECO:0000313" key="2">
    <source>
        <dbReference type="Proteomes" id="UP000326838"/>
    </source>
</evidence>
<dbReference type="InterPro" id="IPR012349">
    <property type="entry name" value="Split_barrel_FMN-bd"/>
</dbReference>
<dbReference type="NCBIfam" id="TIGR00026">
    <property type="entry name" value="hi_GC_TIGR00026"/>
    <property type="match status" value="1"/>
</dbReference>
<gene>
    <name evidence="1" type="ORF">F6B40_02940</name>
</gene>
<organism evidence="1 2">
    <name type="scientific">Microbacterium caowuchunii</name>
    <dbReference type="NCBI Taxonomy" id="2614638"/>
    <lineage>
        <taxon>Bacteria</taxon>
        <taxon>Bacillati</taxon>
        <taxon>Actinomycetota</taxon>
        <taxon>Actinomycetes</taxon>
        <taxon>Micrococcales</taxon>
        <taxon>Microbacteriaceae</taxon>
        <taxon>Microbacterium</taxon>
    </lineage>
</organism>
<sequence>MSDRFVRPTAVDAVVNRVVGFLTRIGLPLAGSRVLAVRGRTSGEWRTTPVNPLRVGGGVYLVAPRGHAQWVRNLRVAGAGELRVRGRATAFRAIEVRDDDKPPILRAYLKAWAWEVGRFFENVDAGSPDERLREVAPGFPVFRIEQVAG</sequence>
<dbReference type="EMBL" id="VYUY01000005">
    <property type="protein sequence ID" value="KAA9135491.1"/>
    <property type="molecule type" value="Genomic_DNA"/>
</dbReference>
<accession>A0A5N0TLQ8</accession>
<reference evidence="2" key="1">
    <citation type="submission" date="2019-09" db="EMBL/GenBank/DDBJ databases">
        <title>Mumia zhuanghuii sp. nov. isolated from the intestinal contents of plateau pika (Ochotona curzoniae) in the Qinghai-Tibet plateau of China.</title>
        <authorList>
            <person name="Tian Z."/>
        </authorList>
    </citation>
    <scope>NUCLEOTIDE SEQUENCE [LARGE SCALE GENOMIC DNA]</scope>
    <source>
        <strain evidence="2">L-033</strain>
    </source>
</reference>
<dbReference type="Gene3D" id="2.30.110.10">
    <property type="entry name" value="Electron Transport, Fmn-binding Protein, Chain A"/>
    <property type="match status" value="1"/>
</dbReference>
<dbReference type="RefSeq" id="WP_150892031.1">
    <property type="nucleotide sequence ID" value="NZ_VYUY01000005.1"/>
</dbReference>
<keyword evidence="2" id="KW-1185">Reference proteome</keyword>
<protein>
    <submittedName>
        <fullName evidence="1">Nitroreductase family deazaflavin-dependent oxidoreductase</fullName>
    </submittedName>
</protein>